<organism evidence="1 2">
    <name type="scientific">Candidatus Komeilibacteria bacterium RIFCSPLOWO2_02_FULL_48_11</name>
    <dbReference type="NCBI Taxonomy" id="1798553"/>
    <lineage>
        <taxon>Bacteria</taxon>
        <taxon>Candidatus Komeiliibacteriota</taxon>
    </lineage>
</organism>
<reference evidence="1 2" key="1">
    <citation type="journal article" date="2016" name="Nat. Commun.">
        <title>Thousands of microbial genomes shed light on interconnected biogeochemical processes in an aquifer system.</title>
        <authorList>
            <person name="Anantharaman K."/>
            <person name="Brown C.T."/>
            <person name="Hug L.A."/>
            <person name="Sharon I."/>
            <person name="Castelle C.J."/>
            <person name="Probst A.J."/>
            <person name="Thomas B.C."/>
            <person name="Singh A."/>
            <person name="Wilkins M.J."/>
            <person name="Karaoz U."/>
            <person name="Brodie E.L."/>
            <person name="Williams K.H."/>
            <person name="Hubbard S.S."/>
            <person name="Banfield J.F."/>
        </authorList>
    </citation>
    <scope>NUCLEOTIDE SEQUENCE [LARGE SCALE GENOMIC DNA]</scope>
</reference>
<dbReference type="EMBL" id="MHKO01000007">
    <property type="protein sequence ID" value="OGY93010.1"/>
    <property type="molecule type" value="Genomic_DNA"/>
</dbReference>
<proteinExistence type="predicted"/>
<evidence type="ECO:0000313" key="1">
    <source>
        <dbReference type="EMBL" id="OGY93010.1"/>
    </source>
</evidence>
<name>A0A1G2BXD8_9BACT</name>
<protein>
    <submittedName>
        <fullName evidence="1">Uncharacterized protein</fullName>
    </submittedName>
</protein>
<dbReference type="AlphaFoldDB" id="A0A1G2BXD8"/>
<gene>
    <name evidence="1" type="ORF">A3H70_05575</name>
</gene>
<accession>A0A1G2BXD8</accession>
<sequence>MPPFFSACERAVNEAFLHLDFSAPLHVLSQRRKDVLEYVLRGPFLKAAMAGLVGRVPVGQILPLGSGAQYPENAV</sequence>
<comment type="caution">
    <text evidence="1">The sequence shown here is derived from an EMBL/GenBank/DDBJ whole genome shotgun (WGS) entry which is preliminary data.</text>
</comment>
<evidence type="ECO:0000313" key="2">
    <source>
        <dbReference type="Proteomes" id="UP000178109"/>
    </source>
</evidence>
<dbReference type="Proteomes" id="UP000178109">
    <property type="component" value="Unassembled WGS sequence"/>
</dbReference>
<dbReference type="STRING" id="1798553.A3H70_05575"/>